<evidence type="ECO:0000313" key="1">
    <source>
        <dbReference type="EMBL" id="QEG40441.1"/>
    </source>
</evidence>
<dbReference type="InterPro" id="IPR011050">
    <property type="entry name" value="Pectin_lyase_fold/virulence"/>
</dbReference>
<proteinExistence type="predicted"/>
<accession>A0A5B9R2G1</accession>
<dbReference type="InterPro" id="IPR012334">
    <property type="entry name" value="Pectin_lyas_fold"/>
</dbReference>
<dbReference type="KEGG" id="rul:UC8_24530"/>
<dbReference type="RefSeq" id="WP_068130970.1">
    <property type="nucleotide sequence ID" value="NZ_CP042914.1"/>
</dbReference>
<dbReference type="SUPFAM" id="SSF51126">
    <property type="entry name" value="Pectin lyase-like"/>
    <property type="match status" value="1"/>
</dbReference>
<evidence type="ECO:0008006" key="3">
    <source>
        <dbReference type="Google" id="ProtNLM"/>
    </source>
</evidence>
<keyword evidence="2" id="KW-1185">Reference proteome</keyword>
<protein>
    <recommendedName>
        <fullName evidence="3">Right handed beta helix domain-containing protein</fullName>
    </recommendedName>
</protein>
<reference evidence="1 2" key="1">
    <citation type="submission" date="2019-08" db="EMBL/GenBank/DDBJ databases">
        <title>Deep-cultivation of Planctomycetes and their phenomic and genomic characterization uncovers novel biology.</title>
        <authorList>
            <person name="Wiegand S."/>
            <person name="Jogler M."/>
            <person name="Boedeker C."/>
            <person name="Pinto D."/>
            <person name="Vollmers J."/>
            <person name="Rivas-Marin E."/>
            <person name="Kohn T."/>
            <person name="Peeters S.H."/>
            <person name="Heuer A."/>
            <person name="Rast P."/>
            <person name="Oberbeckmann S."/>
            <person name="Bunk B."/>
            <person name="Jeske O."/>
            <person name="Meyerdierks A."/>
            <person name="Storesund J.E."/>
            <person name="Kallscheuer N."/>
            <person name="Luecker S."/>
            <person name="Lage O.M."/>
            <person name="Pohl T."/>
            <person name="Merkel B.J."/>
            <person name="Hornburger P."/>
            <person name="Mueller R.-W."/>
            <person name="Bruemmer F."/>
            <person name="Labrenz M."/>
            <person name="Spormann A.M."/>
            <person name="Op den Camp H."/>
            <person name="Overmann J."/>
            <person name="Amann R."/>
            <person name="Jetten M.S.M."/>
            <person name="Mascher T."/>
            <person name="Medema M.H."/>
            <person name="Devos D.P."/>
            <person name="Kaster A.-K."/>
            <person name="Ovreas L."/>
            <person name="Rohde M."/>
            <person name="Galperin M.Y."/>
            <person name="Jogler C."/>
        </authorList>
    </citation>
    <scope>NUCLEOTIDE SEQUENCE [LARGE SCALE GENOMIC DNA]</scope>
    <source>
        <strain evidence="1 2">UC8</strain>
    </source>
</reference>
<evidence type="ECO:0000313" key="2">
    <source>
        <dbReference type="Proteomes" id="UP000325286"/>
    </source>
</evidence>
<sequence length="400" mass="42963">MAIPTIIYCDPSIDADTGDGTLAAPYGRYGYMLAQMTFDGTNGNFLAIKQGTNIIGSDWTLPSGTNTIDQLSHVVWDGENAFDPEDDPTLLTPVTFDGGNADTPIFDHWGGNNHQKTWINWRWFNFTNCGAAALVECYNQMHFLQCGFYDNSGGGVLAVGSGNHNVMGCFFSNVGGSYVASFTHGHFIGNYVYASDAGSTHAFRIGGCGSALHNVFDINGTSAIYASGATYQKLIANNTIVQRAKGTIRDGVWFTTSIGASTTTILNNVFIGQEHALNGWIGTYDVPTMLANSFYDCKDVMYGMDAIHFGNVPAIGHSDNEIVESDPIKRTGSRPMGLTSMSDRFAYYQPNDIGRMVSGGFPFGSGQHRGAVPPAAGGGDTMAAYNRGRIDALRQLGTLR</sequence>
<dbReference type="AlphaFoldDB" id="A0A5B9R2G1"/>
<organism evidence="1 2">
    <name type="scientific">Roseimaritima ulvae</name>
    <dbReference type="NCBI Taxonomy" id="980254"/>
    <lineage>
        <taxon>Bacteria</taxon>
        <taxon>Pseudomonadati</taxon>
        <taxon>Planctomycetota</taxon>
        <taxon>Planctomycetia</taxon>
        <taxon>Pirellulales</taxon>
        <taxon>Pirellulaceae</taxon>
        <taxon>Roseimaritima</taxon>
    </lineage>
</organism>
<name>A0A5B9R2G1_9BACT</name>
<dbReference type="Gene3D" id="2.160.20.10">
    <property type="entry name" value="Single-stranded right-handed beta-helix, Pectin lyase-like"/>
    <property type="match status" value="1"/>
</dbReference>
<dbReference type="Proteomes" id="UP000325286">
    <property type="component" value="Chromosome"/>
</dbReference>
<gene>
    <name evidence="1" type="ORF">UC8_24530</name>
</gene>
<dbReference type="EMBL" id="CP042914">
    <property type="protein sequence ID" value="QEG40441.1"/>
    <property type="molecule type" value="Genomic_DNA"/>
</dbReference>